<dbReference type="EMBL" id="CM042014">
    <property type="protein sequence ID" value="KAI3720746.1"/>
    <property type="molecule type" value="Genomic_DNA"/>
</dbReference>
<reference evidence="1 2" key="2">
    <citation type="journal article" date="2022" name="Mol. Ecol. Resour.">
        <title>The genomes of chicory, endive, great burdock and yacon provide insights into Asteraceae paleo-polyploidization history and plant inulin production.</title>
        <authorList>
            <person name="Fan W."/>
            <person name="Wang S."/>
            <person name="Wang H."/>
            <person name="Wang A."/>
            <person name="Jiang F."/>
            <person name="Liu H."/>
            <person name="Zhao H."/>
            <person name="Xu D."/>
            <person name="Zhang Y."/>
        </authorList>
    </citation>
    <scope>NUCLEOTIDE SEQUENCE [LARGE SCALE GENOMIC DNA]</scope>
    <source>
        <strain evidence="2">cv. Punajuju</strain>
        <tissue evidence="1">Leaves</tissue>
    </source>
</reference>
<comment type="caution">
    <text evidence="1">The sequence shown here is derived from an EMBL/GenBank/DDBJ whole genome shotgun (WGS) entry which is preliminary data.</text>
</comment>
<keyword evidence="2" id="KW-1185">Reference proteome</keyword>
<gene>
    <name evidence="1" type="ORF">L2E82_31739</name>
</gene>
<organism evidence="1 2">
    <name type="scientific">Cichorium intybus</name>
    <name type="common">Chicory</name>
    <dbReference type="NCBI Taxonomy" id="13427"/>
    <lineage>
        <taxon>Eukaryota</taxon>
        <taxon>Viridiplantae</taxon>
        <taxon>Streptophyta</taxon>
        <taxon>Embryophyta</taxon>
        <taxon>Tracheophyta</taxon>
        <taxon>Spermatophyta</taxon>
        <taxon>Magnoliopsida</taxon>
        <taxon>eudicotyledons</taxon>
        <taxon>Gunneridae</taxon>
        <taxon>Pentapetalae</taxon>
        <taxon>asterids</taxon>
        <taxon>campanulids</taxon>
        <taxon>Asterales</taxon>
        <taxon>Asteraceae</taxon>
        <taxon>Cichorioideae</taxon>
        <taxon>Cichorieae</taxon>
        <taxon>Cichoriinae</taxon>
        <taxon>Cichorium</taxon>
    </lineage>
</organism>
<reference evidence="2" key="1">
    <citation type="journal article" date="2022" name="Mol. Ecol. Resour.">
        <title>The genomes of chicory, endive, great burdock and yacon provide insights into Asteraceae palaeo-polyploidization history and plant inulin production.</title>
        <authorList>
            <person name="Fan W."/>
            <person name="Wang S."/>
            <person name="Wang H."/>
            <person name="Wang A."/>
            <person name="Jiang F."/>
            <person name="Liu H."/>
            <person name="Zhao H."/>
            <person name="Xu D."/>
            <person name="Zhang Y."/>
        </authorList>
    </citation>
    <scope>NUCLEOTIDE SEQUENCE [LARGE SCALE GENOMIC DNA]</scope>
    <source>
        <strain evidence="2">cv. Punajuju</strain>
    </source>
</reference>
<evidence type="ECO:0000313" key="1">
    <source>
        <dbReference type="EMBL" id="KAI3720746.1"/>
    </source>
</evidence>
<name>A0ACB9BG30_CICIN</name>
<accession>A0ACB9BG30</accession>
<dbReference type="Proteomes" id="UP001055811">
    <property type="component" value="Linkage Group LG06"/>
</dbReference>
<evidence type="ECO:0000313" key="2">
    <source>
        <dbReference type="Proteomes" id="UP001055811"/>
    </source>
</evidence>
<protein>
    <submittedName>
        <fullName evidence="1">Uncharacterized protein</fullName>
    </submittedName>
</protein>
<proteinExistence type="predicted"/>
<sequence length="176" mass="19237">MPCDINFAVATDVDSRATDDFSPANKIHDGGYGPVYKASPTHNIHTEILQCKSVNKTPMSLDLGLVPLPFHGIHQNSKMHVDSIVVKSKRGNQVIVAASPPTEDAVLATDPLTKEDLVGTLLLDASLKKTGGTEHEKFGFELKTLRPMNYGQIADLLNAISERFVWEKIMEGDNII</sequence>